<organism evidence="1 2">
    <name type="scientific">Yersinia phage phiR2-01</name>
    <dbReference type="NCBI Taxonomy" id="1206557"/>
    <lineage>
        <taxon>Viruses</taxon>
        <taxon>Duplodnaviria</taxon>
        <taxon>Heunggongvirae</taxon>
        <taxon>Uroviricota</taxon>
        <taxon>Caudoviricetes</taxon>
        <taxon>Demerecviridae</taxon>
        <taxon>Markadamsvirinae</taxon>
        <taxon>Epseptimavirus</taxon>
        <taxon>Epseptimavirus R201</taxon>
    </lineage>
</organism>
<dbReference type="Proteomes" id="UP000002908">
    <property type="component" value="Segment"/>
</dbReference>
<evidence type="ECO:0000313" key="1">
    <source>
        <dbReference type="EMBL" id="CCI88475.1"/>
    </source>
</evidence>
<gene>
    <name evidence="1" type="primary">g047</name>
    <name evidence="1" type="ORF">BN79_047</name>
</gene>
<dbReference type="RefSeq" id="YP_007237026.1">
    <property type="nucleotide sequence ID" value="NC_019919.2"/>
</dbReference>
<reference evidence="1" key="1">
    <citation type="submission" date="2016-03" db="EMBL/GenBank/DDBJ databases">
        <title>Genomic, physiological and proteomic characterization of the T5-like bacteriophage phiR2-01 infecting Yersinia enterocolitia.</title>
        <authorList>
            <person name="Pajunen M.I."/>
            <person name="Happonen L.J."/>
            <person name="Jun J.W."/>
            <person name="Malmstrom J."/>
            <person name="Nawaz A."/>
            <person name="Mattinen L."/>
            <person name="Skurnik M."/>
        </authorList>
    </citation>
    <scope>NUCLEOTIDE SEQUENCE</scope>
</reference>
<dbReference type="EMBL" id="HE956708">
    <property type="protein sequence ID" value="CCI88475.1"/>
    <property type="molecule type" value="Genomic_DNA"/>
</dbReference>
<dbReference type="OrthoDB" id="28670at10239"/>
<proteinExistence type="predicted"/>
<keyword evidence="2" id="KW-1185">Reference proteome</keyword>
<dbReference type="GeneID" id="14296730"/>
<evidence type="ECO:0000313" key="2">
    <source>
        <dbReference type="Proteomes" id="UP000002908"/>
    </source>
</evidence>
<sequence length="61" mass="6885">MNIFKVTYNGLWMGGVAIVVAETPEQAIELVKNHKDTIEFNRVDVELLEPTGVLYNDNGDY</sequence>
<accession>I7KQT6</accession>
<name>I7KQT6_9CAUD</name>
<protein>
    <submittedName>
        <fullName evidence="1">Uncharacterized protein</fullName>
    </submittedName>
</protein>
<dbReference type="KEGG" id="vg:14296730"/>